<sequence>MTTRVRSASSISTKITASLFGTRTASITPHANARLLSPHAIMAADKFQSVFEEYRKCNYAQETPSRFKKEIVKYADKNKDGDIPVEGIELLLLNIGAAGRLTRTEIESILSEIGEPKKMAISPHSMMMLL</sequence>
<dbReference type="InterPro" id="IPR011992">
    <property type="entry name" value="EF-hand-dom_pair"/>
</dbReference>
<dbReference type="EMBL" id="HBKQ01005335">
    <property type="protein sequence ID" value="CAE2208585.1"/>
    <property type="molecule type" value="Transcribed_RNA"/>
</dbReference>
<gene>
    <name evidence="1" type="ORF">OAUR00152_LOCUS3666</name>
</gene>
<reference evidence="1" key="1">
    <citation type="submission" date="2021-01" db="EMBL/GenBank/DDBJ databases">
        <authorList>
            <person name="Corre E."/>
            <person name="Pelletier E."/>
            <person name="Niang G."/>
            <person name="Scheremetjew M."/>
            <person name="Finn R."/>
            <person name="Kale V."/>
            <person name="Holt S."/>
            <person name="Cochrane G."/>
            <person name="Meng A."/>
            <person name="Brown T."/>
            <person name="Cohen L."/>
        </authorList>
    </citation>
    <scope>NUCLEOTIDE SEQUENCE</scope>
    <source>
        <strain evidence="1">Isolate 1302-5</strain>
    </source>
</reference>
<name>A0A7S4M9M7_9STRA</name>
<dbReference type="SUPFAM" id="SSF47473">
    <property type="entry name" value="EF-hand"/>
    <property type="match status" value="1"/>
</dbReference>
<proteinExistence type="predicted"/>
<protein>
    <recommendedName>
        <fullName evidence="2">Calmodulin</fullName>
    </recommendedName>
</protein>
<dbReference type="AlphaFoldDB" id="A0A7S4M9M7"/>
<accession>A0A7S4M9M7</accession>
<evidence type="ECO:0008006" key="2">
    <source>
        <dbReference type="Google" id="ProtNLM"/>
    </source>
</evidence>
<organism evidence="1">
    <name type="scientific">Odontella aurita</name>
    <dbReference type="NCBI Taxonomy" id="265563"/>
    <lineage>
        <taxon>Eukaryota</taxon>
        <taxon>Sar</taxon>
        <taxon>Stramenopiles</taxon>
        <taxon>Ochrophyta</taxon>
        <taxon>Bacillariophyta</taxon>
        <taxon>Mediophyceae</taxon>
        <taxon>Biddulphiophycidae</taxon>
        <taxon>Eupodiscales</taxon>
        <taxon>Odontellaceae</taxon>
        <taxon>Odontella</taxon>
    </lineage>
</organism>
<evidence type="ECO:0000313" key="1">
    <source>
        <dbReference type="EMBL" id="CAE2208585.1"/>
    </source>
</evidence>